<dbReference type="PROSITE" id="PS01124">
    <property type="entry name" value="HTH_ARAC_FAMILY_2"/>
    <property type="match status" value="1"/>
</dbReference>
<dbReference type="InterPro" id="IPR010499">
    <property type="entry name" value="AraC_E-bd"/>
</dbReference>
<evidence type="ECO:0000256" key="2">
    <source>
        <dbReference type="ARBA" id="ARBA00023125"/>
    </source>
</evidence>
<dbReference type="InterPro" id="IPR018062">
    <property type="entry name" value="HTH_AraC-typ_CS"/>
</dbReference>
<evidence type="ECO:0000313" key="6">
    <source>
        <dbReference type="Proteomes" id="UP000439123"/>
    </source>
</evidence>
<organism evidence="5 6">
    <name type="scientific">Aeromonas veronii</name>
    <dbReference type="NCBI Taxonomy" id="654"/>
    <lineage>
        <taxon>Bacteria</taxon>
        <taxon>Pseudomonadati</taxon>
        <taxon>Pseudomonadota</taxon>
        <taxon>Gammaproteobacteria</taxon>
        <taxon>Aeromonadales</taxon>
        <taxon>Aeromonadaceae</taxon>
        <taxon>Aeromonas</taxon>
    </lineage>
</organism>
<dbReference type="InterPro" id="IPR029442">
    <property type="entry name" value="GyrI-like"/>
</dbReference>
<keyword evidence="2" id="KW-0238">DNA-binding</keyword>
<dbReference type="SUPFAM" id="SSF46689">
    <property type="entry name" value="Homeodomain-like"/>
    <property type="match status" value="2"/>
</dbReference>
<proteinExistence type="predicted"/>
<dbReference type="SMART" id="SM00342">
    <property type="entry name" value="HTH_ARAC"/>
    <property type="match status" value="1"/>
</dbReference>
<dbReference type="EMBL" id="CABWLC010000018">
    <property type="protein sequence ID" value="VXA88078.1"/>
    <property type="molecule type" value="Genomic_DNA"/>
</dbReference>
<dbReference type="Pfam" id="PF12833">
    <property type="entry name" value="HTH_18"/>
    <property type="match status" value="1"/>
</dbReference>
<dbReference type="Gene3D" id="1.10.10.60">
    <property type="entry name" value="Homeodomain-like"/>
    <property type="match status" value="2"/>
</dbReference>
<dbReference type="SMART" id="SM00871">
    <property type="entry name" value="AraC_E_bind"/>
    <property type="match status" value="1"/>
</dbReference>
<protein>
    <submittedName>
        <fullName evidence="5">AraC family transcriptional regulator</fullName>
    </submittedName>
</protein>
<dbReference type="InterPro" id="IPR011256">
    <property type="entry name" value="Reg_factor_effector_dom_sf"/>
</dbReference>
<reference evidence="5 6" key="1">
    <citation type="submission" date="2019-10" db="EMBL/GenBank/DDBJ databases">
        <authorList>
            <person name="Karimi E."/>
        </authorList>
    </citation>
    <scope>NUCLEOTIDE SEQUENCE [LARGE SCALE GENOMIC DNA]</scope>
    <source>
        <strain evidence="5">Aeromonas sp. 8C</strain>
    </source>
</reference>
<keyword evidence="3" id="KW-0804">Transcription</keyword>
<dbReference type="Gene3D" id="3.20.80.10">
    <property type="entry name" value="Regulatory factor, effector binding domain"/>
    <property type="match status" value="1"/>
</dbReference>
<evidence type="ECO:0000259" key="4">
    <source>
        <dbReference type="PROSITE" id="PS01124"/>
    </source>
</evidence>
<dbReference type="Proteomes" id="UP000439123">
    <property type="component" value="Unassembled WGS sequence"/>
</dbReference>
<dbReference type="GO" id="GO:0043565">
    <property type="term" value="F:sequence-specific DNA binding"/>
    <property type="evidence" value="ECO:0007669"/>
    <property type="project" value="InterPro"/>
</dbReference>
<dbReference type="InterPro" id="IPR009057">
    <property type="entry name" value="Homeodomain-like_sf"/>
</dbReference>
<accession>A0A653LB71</accession>
<dbReference type="InterPro" id="IPR018060">
    <property type="entry name" value="HTH_AraC"/>
</dbReference>
<sequence length="304" mass="33459">MWMHSIWPGSRGAPVANGMVDYQARLRPVIRALEQNPDLSIETLASSACLSFYHFHRVFTAVAGETPGEMCRRLRIQRAAWQLCYTDASVTAIALGAGLASSQAFAKVFRRYYGCSPGEFRRDKSKNGHLMSKDGHALVQPNPYAEGHSSARSNTMKTIEMDARTLAYMRVTGPYGEGYDPVCSQLHQWASARGLEGGEWIFIYHDNPEVTPPAQCRTDIGVTVPAGTVGVGAVEIQLIPAGRYAQSRYLITDRSQYGPRWQEHIGDIVAAGLEFGNGPCFELYHSMSDDPVQDDVSFCSSLKG</sequence>
<dbReference type="PRINTS" id="PR00032">
    <property type="entry name" value="HTHARAC"/>
</dbReference>
<dbReference type="SUPFAM" id="SSF55136">
    <property type="entry name" value="Probable bacterial effector-binding domain"/>
    <property type="match status" value="1"/>
</dbReference>
<gene>
    <name evidence="5" type="ORF">AERO8C_50545</name>
</gene>
<evidence type="ECO:0000256" key="3">
    <source>
        <dbReference type="ARBA" id="ARBA00023163"/>
    </source>
</evidence>
<dbReference type="AlphaFoldDB" id="A0A653LB71"/>
<keyword evidence="1" id="KW-0805">Transcription regulation</keyword>
<feature type="domain" description="HTH araC/xylS-type" evidence="4">
    <location>
        <begin position="24"/>
        <end position="123"/>
    </location>
</feature>
<evidence type="ECO:0000256" key="1">
    <source>
        <dbReference type="ARBA" id="ARBA00023015"/>
    </source>
</evidence>
<dbReference type="PANTHER" id="PTHR40055">
    <property type="entry name" value="TRANSCRIPTIONAL REGULATOR YGIV-RELATED"/>
    <property type="match status" value="1"/>
</dbReference>
<dbReference type="InterPro" id="IPR020449">
    <property type="entry name" value="Tscrpt_reg_AraC-type_HTH"/>
</dbReference>
<evidence type="ECO:0000313" key="5">
    <source>
        <dbReference type="EMBL" id="VXA88078.1"/>
    </source>
</evidence>
<dbReference type="InterPro" id="IPR050908">
    <property type="entry name" value="SmbC-like"/>
</dbReference>
<dbReference type="GO" id="GO:0003700">
    <property type="term" value="F:DNA-binding transcription factor activity"/>
    <property type="evidence" value="ECO:0007669"/>
    <property type="project" value="InterPro"/>
</dbReference>
<dbReference type="PROSITE" id="PS00041">
    <property type="entry name" value="HTH_ARAC_FAMILY_1"/>
    <property type="match status" value="1"/>
</dbReference>
<dbReference type="Pfam" id="PF06445">
    <property type="entry name" value="GyrI-like"/>
    <property type="match status" value="1"/>
</dbReference>
<dbReference type="PANTHER" id="PTHR40055:SF2">
    <property type="entry name" value="DNA GYRASE INHIBITOR"/>
    <property type="match status" value="1"/>
</dbReference>
<name>A0A653LB71_AERVE</name>